<gene>
    <name evidence="2" type="ORF">PSM7751_01573</name>
</gene>
<dbReference type="PIRSF" id="PIRSF032131">
    <property type="entry name" value="UCP032131"/>
    <property type="match status" value="1"/>
</dbReference>
<name>A0A1X6Z017_9RHOB</name>
<reference evidence="2 3" key="1">
    <citation type="submission" date="2017-03" db="EMBL/GenBank/DDBJ databases">
        <authorList>
            <person name="Afonso C.L."/>
            <person name="Miller P.J."/>
            <person name="Scott M.A."/>
            <person name="Spackman E."/>
            <person name="Goraichik I."/>
            <person name="Dimitrov K.M."/>
            <person name="Suarez D.L."/>
            <person name="Swayne D.E."/>
        </authorList>
    </citation>
    <scope>NUCLEOTIDE SEQUENCE [LARGE SCALE GENOMIC DNA]</scope>
    <source>
        <strain evidence="2 3">CECT 7751</strain>
    </source>
</reference>
<accession>A0A1X6Z017</accession>
<organism evidence="2 3">
    <name type="scientific">Pseudooceanicola marinus</name>
    <dbReference type="NCBI Taxonomy" id="396013"/>
    <lineage>
        <taxon>Bacteria</taxon>
        <taxon>Pseudomonadati</taxon>
        <taxon>Pseudomonadota</taxon>
        <taxon>Alphaproteobacteria</taxon>
        <taxon>Rhodobacterales</taxon>
        <taxon>Paracoccaceae</taxon>
        <taxon>Pseudooceanicola</taxon>
    </lineage>
</organism>
<dbReference type="RefSeq" id="WP_085887458.1">
    <property type="nucleotide sequence ID" value="NZ_FWFN01000003.1"/>
</dbReference>
<evidence type="ECO:0000256" key="1">
    <source>
        <dbReference type="SAM" id="MobiDB-lite"/>
    </source>
</evidence>
<evidence type="ECO:0000313" key="2">
    <source>
        <dbReference type="EMBL" id="SLN36449.1"/>
    </source>
</evidence>
<dbReference type="OrthoDB" id="9799894at2"/>
<protein>
    <recommendedName>
        <fullName evidence="4">DUF1178 family protein</fullName>
    </recommendedName>
</protein>
<feature type="compositionally biased region" description="Low complexity" evidence="1">
    <location>
        <begin position="58"/>
        <end position="68"/>
    </location>
</feature>
<sequence length="155" mass="16668">MINFDLKCDQGHGFNSWFQSSAAFDSLSSAGHVSCPACGSTMVEKALMAPRVRPSRNAAAPQAASKDAPTSRPAERPLSRPSSEAEAALSELRRRVEENATYVGDTFVTEARAIHEGTKPDRPIYGEAKPEEARALIEEGVPVLPLPFATGRKTN</sequence>
<dbReference type="Pfam" id="PF06676">
    <property type="entry name" value="DUF1178"/>
    <property type="match status" value="1"/>
</dbReference>
<evidence type="ECO:0008006" key="4">
    <source>
        <dbReference type="Google" id="ProtNLM"/>
    </source>
</evidence>
<proteinExistence type="predicted"/>
<feature type="region of interest" description="Disordered" evidence="1">
    <location>
        <begin position="49"/>
        <end position="90"/>
    </location>
</feature>
<dbReference type="InterPro" id="IPR009562">
    <property type="entry name" value="DUF1178"/>
</dbReference>
<evidence type="ECO:0000313" key="3">
    <source>
        <dbReference type="Proteomes" id="UP000193963"/>
    </source>
</evidence>
<dbReference type="EMBL" id="FWFN01000003">
    <property type="protein sequence ID" value="SLN36449.1"/>
    <property type="molecule type" value="Genomic_DNA"/>
</dbReference>
<dbReference type="Proteomes" id="UP000193963">
    <property type="component" value="Unassembled WGS sequence"/>
</dbReference>
<keyword evidence="3" id="KW-1185">Reference proteome</keyword>
<dbReference type="AlphaFoldDB" id="A0A1X6Z017"/>